<evidence type="ECO:0000256" key="6">
    <source>
        <dbReference type="ARBA" id="ARBA00012487"/>
    </source>
</evidence>
<evidence type="ECO:0000256" key="14">
    <source>
        <dbReference type="ARBA" id="ARBA00023098"/>
    </source>
</evidence>
<dbReference type="STRING" id="1423777.FD46_GL001396"/>
<keyword evidence="10 18" id="KW-0808">Transferase</keyword>
<organism evidence="20 21">
    <name type="scientific">Liquorilactobacillus oeni DSM 19972</name>
    <dbReference type="NCBI Taxonomy" id="1423777"/>
    <lineage>
        <taxon>Bacteria</taxon>
        <taxon>Bacillati</taxon>
        <taxon>Bacillota</taxon>
        <taxon>Bacilli</taxon>
        <taxon>Lactobacillales</taxon>
        <taxon>Lactobacillaceae</taxon>
        <taxon>Liquorilactobacillus</taxon>
    </lineage>
</organism>
<keyword evidence="12 18" id="KW-0548">Nucleotidyltransferase</keyword>
<keyword evidence="11 18" id="KW-0812">Transmembrane</keyword>
<evidence type="ECO:0000256" key="12">
    <source>
        <dbReference type="ARBA" id="ARBA00022695"/>
    </source>
</evidence>
<dbReference type="GO" id="GO:0005886">
    <property type="term" value="C:plasma membrane"/>
    <property type="evidence" value="ECO:0007669"/>
    <property type="project" value="UniProtKB-SubCell"/>
</dbReference>
<sequence length="261" mass="28842">MKQRVLTAVIALIIFIPLVIIGGVPFEILSILLGLIGLSEIYIMRKKLLVSPEAGLGVLASLALMVPQGWLSFLPSTSTRYTLFYFFVLLLLVYTVFTRNRFSFDDAAVLTLGIIYTSVGFRFLISARETGISMIFYLLLTVWATDTGAYMVGRKFGKNKLAPHISPNKTWEGSIGGVIVALIVGIIFNLYFPQKFSLVPMIFISLILAVVAQLGDLVESALKRYYGVKDSGKILPGHGGILDRFDSLLFVLPFAHFMGLF</sequence>
<evidence type="ECO:0000256" key="18">
    <source>
        <dbReference type="RuleBase" id="RU003938"/>
    </source>
</evidence>
<evidence type="ECO:0000256" key="15">
    <source>
        <dbReference type="ARBA" id="ARBA00023136"/>
    </source>
</evidence>
<dbReference type="PANTHER" id="PTHR46382">
    <property type="entry name" value="PHOSPHATIDATE CYTIDYLYLTRANSFERASE"/>
    <property type="match status" value="1"/>
</dbReference>
<dbReference type="RefSeq" id="WP_057896254.1">
    <property type="nucleotide sequence ID" value="NZ_AZEH01000039.1"/>
</dbReference>
<evidence type="ECO:0000256" key="1">
    <source>
        <dbReference type="ARBA" id="ARBA00001698"/>
    </source>
</evidence>
<evidence type="ECO:0000256" key="3">
    <source>
        <dbReference type="ARBA" id="ARBA00005119"/>
    </source>
</evidence>
<evidence type="ECO:0000256" key="17">
    <source>
        <dbReference type="ARBA" id="ARBA00023264"/>
    </source>
</evidence>
<keyword evidence="16" id="KW-0594">Phospholipid biosynthesis</keyword>
<evidence type="ECO:0000313" key="21">
    <source>
        <dbReference type="Proteomes" id="UP000051686"/>
    </source>
</evidence>
<dbReference type="Proteomes" id="UP000051686">
    <property type="component" value="Unassembled WGS sequence"/>
</dbReference>
<keyword evidence="14" id="KW-0443">Lipid metabolism</keyword>
<accession>A0A0R1M7Z5</accession>
<comment type="catalytic activity">
    <reaction evidence="1 18">
        <text>a 1,2-diacyl-sn-glycero-3-phosphate + CTP + H(+) = a CDP-1,2-diacyl-sn-glycerol + diphosphate</text>
        <dbReference type="Rhea" id="RHEA:16229"/>
        <dbReference type="ChEBI" id="CHEBI:15378"/>
        <dbReference type="ChEBI" id="CHEBI:33019"/>
        <dbReference type="ChEBI" id="CHEBI:37563"/>
        <dbReference type="ChEBI" id="CHEBI:58332"/>
        <dbReference type="ChEBI" id="CHEBI:58608"/>
        <dbReference type="EC" id="2.7.7.41"/>
    </reaction>
</comment>
<comment type="similarity">
    <text evidence="5 18">Belongs to the CDS family.</text>
</comment>
<evidence type="ECO:0000256" key="19">
    <source>
        <dbReference type="SAM" id="Phobius"/>
    </source>
</evidence>
<feature type="transmembrane region" description="Helical" evidence="19">
    <location>
        <begin position="131"/>
        <end position="152"/>
    </location>
</feature>
<evidence type="ECO:0000256" key="10">
    <source>
        <dbReference type="ARBA" id="ARBA00022679"/>
    </source>
</evidence>
<proteinExistence type="inferred from homology"/>
<protein>
    <recommendedName>
        <fullName evidence="7 18">Phosphatidate cytidylyltransferase</fullName>
        <ecNumber evidence="6 18">2.7.7.41</ecNumber>
    </recommendedName>
</protein>
<evidence type="ECO:0000256" key="13">
    <source>
        <dbReference type="ARBA" id="ARBA00022989"/>
    </source>
</evidence>
<dbReference type="OrthoDB" id="9799199at2"/>
<dbReference type="PATRIC" id="fig|1423777.3.peg.1442"/>
<feature type="transmembrane region" description="Helical" evidence="19">
    <location>
        <begin position="6"/>
        <end position="36"/>
    </location>
</feature>
<dbReference type="PANTHER" id="PTHR46382:SF1">
    <property type="entry name" value="PHOSPHATIDATE CYTIDYLYLTRANSFERASE"/>
    <property type="match status" value="1"/>
</dbReference>
<dbReference type="EC" id="2.7.7.41" evidence="6 18"/>
<evidence type="ECO:0000256" key="8">
    <source>
        <dbReference type="ARBA" id="ARBA00022475"/>
    </source>
</evidence>
<dbReference type="Pfam" id="PF01148">
    <property type="entry name" value="CTP_transf_1"/>
    <property type="match status" value="1"/>
</dbReference>
<keyword evidence="17" id="KW-1208">Phospholipid metabolism</keyword>
<dbReference type="GO" id="GO:0004605">
    <property type="term" value="F:phosphatidate cytidylyltransferase activity"/>
    <property type="evidence" value="ECO:0007669"/>
    <property type="project" value="UniProtKB-EC"/>
</dbReference>
<keyword evidence="8" id="KW-1003">Cell membrane</keyword>
<evidence type="ECO:0000256" key="9">
    <source>
        <dbReference type="ARBA" id="ARBA00022516"/>
    </source>
</evidence>
<keyword evidence="13 19" id="KW-1133">Transmembrane helix</keyword>
<evidence type="ECO:0000256" key="11">
    <source>
        <dbReference type="ARBA" id="ARBA00022692"/>
    </source>
</evidence>
<name>A0A0R1M7Z5_9LACO</name>
<dbReference type="InterPro" id="IPR000374">
    <property type="entry name" value="PC_trans"/>
</dbReference>
<comment type="subcellular location">
    <subcellularLocation>
        <location evidence="2">Cell membrane</location>
        <topology evidence="2">Multi-pass membrane protein</topology>
    </subcellularLocation>
</comment>
<gene>
    <name evidence="20" type="ORF">FD46_GL001396</name>
</gene>
<comment type="caution">
    <text evidence="20">The sequence shown here is derived from an EMBL/GenBank/DDBJ whole genome shotgun (WGS) entry which is preliminary data.</text>
</comment>
<evidence type="ECO:0000256" key="2">
    <source>
        <dbReference type="ARBA" id="ARBA00004651"/>
    </source>
</evidence>
<feature type="transmembrane region" description="Helical" evidence="19">
    <location>
        <begin position="48"/>
        <end position="66"/>
    </location>
</feature>
<feature type="transmembrane region" description="Helical" evidence="19">
    <location>
        <begin position="78"/>
        <end position="97"/>
    </location>
</feature>
<keyword evidence="9" id="KW-0444">Lipid biosynthesis</keyword>
<comment type="pathway">
    <text evidence="3 18">Phospholipid metabolism; CDP-diacylglycerol biosynthesis; CDP-diacylglycerol from sn-glycerol 3-phosphate: step 3/3.</text>
</comment>
<evidence type="ECO:0000256" key="5">
    <source>
        <dbReference type="ARBA" id="ARBA00010185"/>
    </source>
</evidence>
<dbReference type="EMBL" id="AZEH01000039">
    <property type="protein sequence ID" value="KRL04271.1"/>
    <property type="molecule type" value="Genomic_DNA"/>
</dbReference>
<evidence type="ECO:0000256" key="7">
    <source>
        <dbReference type="ARBA" id="ARBA00019373"/>
    </source>
</evidence>
<keyword evidence="21" id="KW-1185">Reference proteome</keyword>
<evidence type="ECO:0000256" key="4">
    <source>
        <dbReference type="ARBA" id="ARBA00005189"/>
    </source>
</evidence>
<feature type="transmembrane region" description="Helical" evidence="19">
    <location>
        <begin position="109"/>
        <end position="125"/>
    </location>
</feature>
<dbReference type="GO" id="GO:0016024">
    <property type="term" value="P:CDP-diacylglycerol biosynthetic process"/>
    <property type="evidence" value="ECO:0007669"/>
    <property type="project" value="UniProtKB-UniPathway"/>
</dbReference>
<reference evidence="20 21" key="1">
    <citation type="journal article" date="2015" name="Genome Announc.">
        <title>Expanding the biotechnology potential of lactobacilli through comparative genomics of 213 strains and associated genera.</title>
        <authorList>
            <person name="Sun Z."/>
            <person name="Harris H.M."/>
            <person name="McCann A."/>
            <person name="Guo C."/>
            <person name="Argimon S."/>
            <person name="Zhang W."/>
            <person name="Yang X."/>
            <person name="Jeffery I.B."/>
            <person name="Cooney J.C."/>
            <person name="Kagawa T.F."/>
            <person name="Liu W."/>
            <person name="Song Y."/>
            <person name="Salvetti E."/>
            <person name="Wrobel A."/>
            <person name="Rasinkangas P."/>
            <person name="Parkhill J."/>
            <person name="Rea M.C."/>
            <person name="O'Sullivan O."/>
            <person name="Ritari J."/>
            <person name="Douillard F.P."/>
            <person name="Paul Ross R."/>
            <person name="Yang R."/>
            <person name="Briner A.E."/>
            <person name="Felis G.E."/>
            <person name="de Vos W.M."/>
            <person name="Barrangou R."/>
            <person name="Klaenhammer T.R."/>
            <person name="Caufield P.W."/>
            <person name="Cui Y."/>
            <person name="Zhang H."/>
            <person name="O'Toole P.W."/>
        </authorList>
    </citation>
    <scope>NUCLEOTIDE SEQUENCE [LARGE SCALE GENOMIC DNA]</scope>
    <source>
        <strain evidence="20 21">DSM 19972</strain>
    </source>
</reference>
<feature type="transmembrane region" description="Helical" evidence="19">
    <location>
        <begin position="198"/>
        <end position="218"/>
    </location>
</feature>
<dbReference type="AlphaFoldDB" id="A0A0R1M7Z5"/>
<comment type="pathway">
    <text evidence="4">Lipid metabolism.</text>
</comment>
<evidence type="ECO:0000256" key="16">
    <source>
        <dbReference type="ARBA" id="ARBA00023209"/>
    </source>
</evidence>
<keyword evidence="15 19" id="KW-0472">Membrane</keyword>
<evidence type="ECO:0000313" key="20">
    <source>
        <dbReference type="EMBL" id="KRL04271.1"/>
    </source>
</evidence>
<dbReference type="UniPathway" id="UPA00557">
    <property type="reaction ID" value="UER00614"/>
</dbReference>
<dbReference type="PROSITE" id="PS01315">
    <property type="entry name" value="CDS"/>
    <property type="match status" value="1"/>
</dbReference>
<feature type="transmembrane region" description="Helical" evidence="19">
    <location>
        <begin position="173"/>
        <end position="192"/>
    </location>
</feature>